<evidence type="ECO:0000256" key="10">
    <source>
        <dbReference type="ARBA" id="ARBA00022759"/>
    </source>
</evidence>
<feature type="compositionally biased region" description="Basic and acidic residues" evidence="23">
    <location>
        <begin position="564"/>
        <end position="581"/>
    </location>
</feature>
<comment type="function">
    <text evidence="1">The aspartyl protease (PR) mediates the proteolytic cleavages of the Gag and Gag-Pol polyproteins after assembly of the VLP.</text>
</comment>
<keyword evidence="19" id="KW-0233">DNA recombination</keyword>
<evidence type="ECO:0000256" key="2">
    <source>
        <dbReference type="ARBA" id="ARBA00022578"/>
    </source>
</evidence>
<dbReference type="InterPro" id="IPR039537">
    <property type="entry name" value="Retrotran_Ty1/copia-like"/>
</dbReference>
<feature type="compositionally biased region" description="Pro residues" evidence="23">
    <location>
        <begin position="629"/>
        <end position="656"/>
    </location>
</feature>
<dbReference type="Pfam" id="PF13976">
    <property type="entry name" value="gag_pre-integrs"/>
    <property type="match status" value="1"/>
</dbReference>
<organism evidence="25 26">
    <name type="scientific">Leucocoprinus birnbaumii</name>
    <dbReference type="NCBI Taxonomy" id="56174"/>
    <lineage>
        <taxon>Eukaryota</taxon>
        <taxon>Fungi</taxon>
        <taxon>Dikarya</taxon>
        <taxon>Basidiomycota</taxon>
        <taxon>Agaricomycotina</taxon>
        <taxon>Agaricomycetes</taxon>
        <taxon>Agaricomycetidae</taxon>
        <taxon>Agaricales</taxon>
        <taxon>Agaricineae</taxon>
        <taxon>Agaricaceae</taxon>
        <taxon>Leucocoprinus</taxon>
    </lineage>
</organism>
<sequence length="1403" mass="160525">MLEDDVISLGDEDKLDDNSDGEYTGIGYVNHALHTWINSDLGFQTFLERPRRAAFESVVNPRSYPVESCFVSRVDPSSRMDLSLITLSLNPRCMNLHKCEKALCSHCKGKAPANSRKAATWVLDSGASSHFTPNESDFIDLEYGNFGEIQTANKNVPLRITGRGTLLVEHEIQDPRTLRTTTAITKMWPVYFVPGMHDRLLSAGQLLQSGLRSEADQFGTTFRDGVGNAVLSAEPQNSHFRSSIQVVHTRIITHGESRPLSLVAQDTNYDIWHRRLAHPSDKVLSRLYEQTEDGPKISFPARKHVCPACAKGKMSQKPFHQNPERAKRVLELVHSDLFELPKLSYYKYKWVMMLLDDYSSHCHVVLLKQKSEAAPKMIELLTKLMNQTGQSVVYFKTDRGGEYMSRELQKFLSAKGIEHLPSAPRIHQQNGRAEQLNRTLHEKAESMRFQACLPESWWDFAMNTAVHVYNRTPMARHLWTSPYEIFYGPKPNVQYFRVFGCSAYVYLPDEMRKNKLSPRSELMIFLGYDSDKNYIFMRHTQGNVVFVSPHAIFDEDHFVKCPDSKPSIDLRRSENQHRDVPRPPSKPSKDPSNSVSISGDDDSDDGDDQWPSRRRSLPNNARGQVTQPPQQPRPSPPTNPPHPSYRPTTRPPPSDIPLPASESEEEQNPFLTGPSARSRPSSRPISRNLSRVPSRATSQSRPPSRPDTPTGTRKSTRPSRAPQQKDNVYGEGRKPSEIIRDYDKDWVPGGEVVPPQSKLMPRHRRVVAPPNVIPRTTDVDMEYEQPEAGPSNRPASPTSPIPSSPNEPEPSSPQEAPSPMEEEAATPESEIDEDEDEEVEDEDEDEEYEDENGEGSEESSEESNFARFVKEGGVQFIDFLLAQRTAFSTTIPVTWKDLLKLPKNDREKWMNACLDELNSLRERGVYELVDLPPGRRAIKNRWVFNLKSDGRYRSRLVAKGFSQIEGIDFDELFSPVVRYETARLLLGMAALEDFDILSVDVKTAFLYGKLDEEIYMEQPEGFRLPGYENKVWRLRRALYGLKQAGLSWWREMTKSMLALGFKRSKSDAGVYYYYHPQTREIVIAVVYVDDVFFMGKRNSKLLKELKSKFTQRWECRDLGALKEFLGMRITRNRRERKLFIDQVDYLNKVLKRFHIEKKPVATPLPRGFEFVPYTGTVNPQFRQKYQQLVGSLMYLMIGSRPDIAFAVVKLSQQSHAPSAAHYEAGLHVCRYLLGTRSYKLVFDGLSKDFICAFSDSDWGQDKENRRSVTGNFCLIAQGPVSWLSRRQKTVALSSTEAEYMALSDCSRQLVWIHQLLTEVGFKIPIPQLYGDNQGSIFWSENAIQEKRSKHIDIKYHYIREVIEDKKIFLDFVEGKNNPADILTKNLDRILFERFRPSLGMVFN</sequence>
<dbReference type="PROSITE" id="PS50994">
    <property type="entry name" value="INTEGRASE"/>
    <property type="match status" value="1"/>
</dbReference>
<keyword evidence="6" id="KW-0540">Nuclease</keyword>
<dbReference type="PANTHER" id="PTHR42648">
    <property type="entry name" value="TRANSPOSASE, PUTATIVE-RELATED"/>
    <property type="match status" value="1"/>
</dbReference>
<evidence type="ECO:0000256" key="20">
    <source>
        <dbReference type="ARBA" id="ARBA00023268"/>
    </source>
</evidence>
<comment type="caution">
    <text evidence="25">The sequence shown here is derived from an EMBL/GenBank/DDBJ whole genome shotgun (WGS) entry which is preliminary data.</text>
</comment>
<feature type="compositionally biased region" description="Low complexity" evidence="23">
    <location>
        <begin position="674"/>
        <end position="691"/>
    </location>
</feature>
<evidence type="ECO:0000256" key="18">
    <source>
        <dbReference type="ARBA" id="ARBA00023113"/>
    </source>
</evidence>
<dbReference type="Pfam" id="PF00665">
    <property type="entry name" value="rve"/>
    <property type="match status" value="1"/>
</dbReference>
<evidence type="ECO:0000256" key="8">
    <source>
        <dbReference type="ARBA" id="ARBA00022741"/>
    </source>
</evidence>
<dbReference type="GO" id="GO:0003964">
    <property type="term" value="F:RNA-directed DNA polymerase activity"/>
    <property type="evidence" value="ECO:0007669"/>
    <property type="project" value="UniProtKB-KW"/>
</dbReference>
<feature type="compositionally biased region" description="Basic and acidic residues" evidence="23">
    <location>
        <begin position="731"/>
        <end position="746"/>
    </location>
</feature>
<feature type="compositionally biased region" description="Acidic residues" evidence="23">
    <location>
        <begin position="599"/>
        <end position="608"/>
    </location>
</feature>
<keyword evidence="12" id="KW-0067">ATP-binding</keyword>
<accession>A0AAD5VE00</accession>
<dbReference type="GO" id="GO:0046872">
    <property type="term" value="F:metal ion binding"/>
    <property type="evidence" value="ECO:0007669"/>
    <property type="project" value="UniProtKB-KW"/>
</dbReference>
<evidence type="ECO:0000256" key="17">
    <source>
        <dbReference type="ARBA" id="ARBA00022932"/>
    </source>
</evidence>
<dbReference type="Pfam" id="PF07727">
    <property type="entry name" value="RVT_2"/>
    <property type="match status" value="1"/>
</dbReference>
<keyword evidence="14" id="KW-0694">RNA-binding</keyword>
<protein>
    <recommendedName>
        <fullName evidence="24">Integrase catalytic domain-containing protein</fullName>
    </recommendedName>
</protein>
<evidence type="ECO:0000256" key="3">
    <source>
        <dbReference type="ARBA" id="ARBA00022612"/>
    </source>
</evidence>
<keyword evidence="10" id="KW-0255">Endonuclease</keyword>
<evidence type="ECO:0000256" key="21">
    <source>
        <dbReference type="ARBA" id="ARBA00048173"/>
    </source>
</evidence>
<dbReference type="GO" id="GO:0003887">
    <property type="term" value="F:DNA-directed DNA polymerase activity"/>
    <property type="evidence" value="ECO:0007669"/>
    <property type="project" value="UniProtKB-KW"/>
</dbReference>
<keyword evidence="11" id="KW-0378">Hydrolase</keyword>
<keyword evidence="18" id="KW-0917">Virion maturation</keyword>
<evidence type="ECO:0000256" key="13">
    <source>
        <dbReference type="ARBA" id="ARBA00022842"/>
    </source>
</evidence>
<feature type="compositionally biased region" description="Polar residues" evidence="23">
    <location>
        <begin position="695"/>
        <end position="713"/>
    </location>
</feature>
<keyword evidence="17" id="KW-0239">DNA-directed DNA polymerase</keyword>
<keyword evidence="17" id="KW-0808">Transferase</keyword>
<evidence type="ECO:0000313" key="26">
    <source>
        <dbReference type="Proteomes" id="UP001213000"/>
    </source>
</evidence>
<dbReference type="GO" id="GO:0004190">
    <property type="term" value="F:aspartic-type endopeptidase activity"/>
    <property type="evidence" value="ECO:0007669"/>
    <property type="project" value="UniProtKB-KW"/>
</dbReference>
<feature type="compositionally biased region" description="Acidic residues" evidence="23">
    <location>
        <begin position="820"/>
        <end position="861"/>
    </location>
</feature>
<dbReference type="PANTHER" id="PTHR42648:SF11">
    <property type="entry name" value="TRANSPOSON TY4-P GAG-POL POLYPROTEIN"/>
    <property type="match status" value="1"/>
</dbReference>
<evidence type="ECO:0000256" key="9">
    <source>
        <dbReference type="ARBA" id="ARBA00022750"/>
    </source>
</evidence>
<keyword evidence="15" id="KW-0229">DNA integration</keyword>
<evidence type="ECO:0000256" key="12">
    <source>
        <dbReference type="ARBA" id="ARBA00022840"/>
    </source>
</evidence>
<dbReference type="InterPro" id="IPR036397">
    <property type="entry name" value="RNaseH_sf"/>
</dbReference>
<dbReference type="GO" id="GO:0004519">
    <property type="term" value="F:endonuclease activity"/>
    <property type="evidence" value="ECO:0007669"/>
    <property type="project" value="UniProtKB-KW"/>
</dbReference>
<evidence type="ECO:0000256" key="4">
    <source>
        <dbReference type="ARBA" id="ARBA00022670"/>
    </source>
</evidence>
<reference evidence="25" key="1">
    <citation type="submission" date="2022-07" db="EMBL/GenBank/DDBJ databases">
        <title>Genome Sequence of Leucocoprinus birnbaumii.</title>
        <authorList>
            <person name="Buettner E."/>
        </authorList>
    </citation>
    <scope>NUCLEOTIDE SEQUENCE</scope>
    <source>
        <strain evidence="25">VT141</strain>
    </source>
</reference>
<keyword evidence="7" id="KW-0479">Metal-binding</keyword>
<dbReference type="InterPro" id="IPR001584">
    <property type="entry name" value="Integrase_cat-core"/>
</dbReference>
<dbReference type="InterPro" id="IPR013103">
    <property type="entry name" value="RVT_2"/>
</dbReference>
<evidence type="ECO:0000256" key="11">
    <source>
        <dbReference type="ARBA" id="ARBA00022801"/>
    </source>
</evidence>
<keyword evidence="9" id="KW-0064">Aspartyl protease</keyword>
<comment type="catalytic activity">
    <reaction evidence="21">
        <text>DNA(n) + a 2'-deoxyribonucleoside 5'-triphosphate = DNA(n+1) + diphosphate</text>
        <dbReference type="Rhea" id="RHEA:22508"/>
        <dbReference type="Rhea" id="RHEA-COMP:17339"/>
        <dbReference type="Rhea" id="RHEA-COMP:17340"/>
        <dbReference type="ChEBI" id="CHEBI:33019"/>
        <dbReference type="ChEBI" id="CHEBI:61560"/>
        <dbReference type="ChEBI" id="CHEBI:173112"/>
        <dbReference type="EC" id="2.7.7.49"/>
    </reaction>
</comment>
<comment type="catalytic activity">
    <reaction evidence="22">
        <text>DNA(n) + a 2'-deoxyribonucleoside 5'-triphosphate = DNA(n+1) + diphosphate</text>
        <dbReference type="Rhea" id="RHEA:22508"/>
        <dbReference type="Rhea" id="RHEA-COMP:17339"/>
        <dbReference type="Rhea" id="RHEA-COMP:17340"/>
        <dbReference type="ChEBI" id="CHEBI:33019"/>
        <dbReference type="ChEBI" id="CHEBI:61560"/>
        <dbReference type="ChEBI" id="CHEBI:173112"/>
        <dbReference type="EC" id="2.7.7.7"/>
    </reaction>
</comment>
<evidence type="ECO:0000256" key="15">
    <source>
        <dbReference type="ARBA" id="ARBA00022908"/>
    </source>
</evidence>
<dbReference type="GO" id="GO:0005524">
    <property type="term" value="F:ATP binding"/>
    <property type="evidence" value="ECO:0007669"/>
    <property type="project" value="UniProtKB-KW"/>
</dbReference>
<evidence type="ECO:0000256" key="19">
    <source>
        <dbReference type="ARBA" id="ARBA00023172"/>
    </source>
</evidence>
<dbReference type="InterPro" id="IPR025724">
    <property type="entry name" value="GAG-pre-integrase_dom"/>
</dbReference>
<dbReference type="CDD" id="cd09272">
    <property type="entry name" value="RNase_HI_RT_Ty1"/>
    <property type="match status" value="1"/>
</dbReference>
<dbReference type="SUPFAM" id="SSF53098">
    <property type="entry name" value="Ribonuclease H-like"/>
    <property type="match status" value="1"/>
</dbReference>
<dbReference type="Pfam" id="PF25597">
    <property type="entry name" value="SH3_retrovirus"/>
    <property type="match status" value="1"/>
</dbReference>
<evidence type="ECO:0000256" key="16">
    <source>
        <dbReference type="ARBA" id="ARBA00022918"/>
    </source>
</evidence>
<evidence type="ECO:0000256" key="14">
    <source>
        <dbReference type="ARBA" id="ARBA00022884"/>
    </source>
</evidence>
<proteinExistence type="predicted"/>
<keyword evidence="5" id="KW-0548">Nucleotidyltransferase</keyword>
<name>A0AAD5VE00_9AGAR</name>
<evidence type="ECO:0000313" key="25">
    <source>
        <dbReference type="EMBL" id="KAJ3552813.1"/>
    </source>
</evidence>
<keyword evidence="16" id="KW-0695">RNA-directed DNA polymerase</keyword>
<dbReference type="SUPFAM" id="SSF56672">
    <property type="entry name" value="DNA/RNA polymerases"/>
    <property type="match status" value="1"/>
</dbReference>
<dbReference type="Pfam" id="PF22936">
    <property type="entry name" value="Pol_BBD"/>
    <property type="match status" value="1"/>
</dbReference>
<keyword evidence="3" id="KW-1188">Viral release from host cell</keyword>
<dbReference type="Gene3D" id="3.30.420.10">
    <property type="entry name" value="Ribonuclease H-like superfamily/Ribonuclease H"/>
    <property type="match status" value="1"/>
</dbReference>
<keyword evidence="4" id="KW-0645">Protease</keyword>
<dbReference type="EMBL" id="JANIEX010002000">
    <property type="protein sequence ID" value="KAJ3552813.1"/>
    <property type="molecule type" value="Genomic_DNA"/>
</dbReference>
<keyword evidence="8" id="KW-0547">Nucleotide-binding</keyword>
<evidence type="ECO:0000256" key="1">
    <source>
        <dbReference type="ARBA" id="ARBA00002180"/>
    </source>
</evidence>
<dbReference type="InterPro" id="IPR043502">
    <property type="entry name" value="DNA/RNA_pol_sf"/>
</dbReference>
<feature type="domain" description="Integrase catalytic" evidence="24">
    <location>
        <begin position="319"/>
        <end position="490"/>
    </location>
</feature>
<keyword evidence="20" id="KW-0511">Multifunctional enzyme</keyword>
<dbReference type="GO" id="GO:0032196">
    <property type="term" value="P:transposition"/>
    <property type="evidence" value="ECO:0007669"/>
    <property type="project" value="UniProtKB-KW"/>
</dbReference>
<dbReference type="GO" id="GO:0006310">
    <property type="term" value="P:DNA recombination"/>
    <property type="evidence" value="ECO:0007669"/>
    <property type="project" value="UniProtKB-KW"/>
</dbReference>
<evidence type="ECO:0000256" key="22">
    <source>
        <dbReference type="ARBA" id="ARBA00049244"/>
    </source>
</evidence>
<dbReference type="GO" id="GO:0003723">
    <property type="term" value="F:RNA binding"/>
    <property type="evidence" value="ECO:0007669"/>
    <property type="project" value="UniProtKB-KW"/>
</dbReference>
<feature type="region of interest" description="Disordered" evidence="23">
    <location>
        <begin position="564"/>
        <end position="864"/>
    </location>
</feature>
<evidence type="ECO:0000256" key="5">
    <source>
        <dbReference type="ARBA" id="ARBA00022695"/>
    </source>
</evidence>
<feature type="compositionally biased region" description="Pro residues" evidence="23">
    <location>
        <begin position="797"/>
        <end position="811"/>
    </location>
</feature>
<dbReference type="GO" id="GO:0005634">
    <property type="term" value="C:nucleus"/>
    <property type="evidence" value="ECO:0007669"/>
    <property type="project" value="UniProtKB-ARBA"/>
</dbReference>
<dbReference type="GO" id="GO:0006508">
    <property type="term" value="P:proteolysis"/>
    <property type="evidence" value="ECO:0007669"/>
    <property type="project" value="UniProtKB-KW"/>
</dbReference>
<gene>
    <name evidence="25" type="ORF">NP233_g12787</name>
</gene>
<dbReference type="Proteomes" id="UP001213000">
    <property type="component" value="Unassembled WGS sequence"/>
</dbReference>
<evidence type="ECO:0000256" key="6">
    <source>
        <dbReference type="ARBA" id="ARBA00022722"/>
    </source>
</evidence>
<dbReference type="InterPro" id="IPR012337">
    <property type="entry name" value="RNaseH-like_sf"/>
</dbReference>
<dbReference type="GO" id="GO:0015074">
    <property type="term" value="P:DNA integration"/>
    <property type="evidence" value="ECO:0007669"/>
    <property type="project" value="UniProtKB-KW"/>
</dbReference>
<keyword evidence="26" id="KW-1185">Reference proteome</keyword>
<evidence type="ECO:0000256" key="23">
    <source>
        <dbReference type="SAM" id="MobiDB-lite"/>
    </source>
</evidence>
<keyword evidence="2" id="KW-0815">Transposition</keyword>
<dbReference type="InterPro" id="IPR054722">
    <property type="entry name" value="PolX-like_BBD"/>
</dbReference>
<keyword evidence="13" id="KW-0460">Magnesium</keyword>
<dbReference type="InterPro" id="IPR057670">
    <property type="entry name" value="SH3_retrovirus"/>
</dbReference>
<evidence type="ECO:0000259" key="24">
    <source>
        <dbReference type="PROSITE" id="PS50994"/>
    </source>
</evidence>
<evidence type="ECO:0000256" key="7">
    <source>
        <dbReference type="ARBA" id="ARBA00022723"/>
    </source>
</evidence>